<evidence type="ECO:0000313" key="1">
    <source>
        <dbReference type="EMBL" id="CAG2209451.1"/>
    </source>
</evidence>
<dbReference type="EMBL" id="CAJPWZ010001177">
    <property type="protein sequence ID" value="CAG2209451.1"/>
    <property type="molecule type" value="Genomic_DNA"/>
</dbReference>
<comment type="caution">
    <text evidence="1">The sequence shown here is derived from an EMBL/GenBank/DDBJ whole genome shotgun (WGS) entry which is preliminary data.</text>
</comment>
<name>A0A8S3RSH7_MYTED</name>
<dbReference type="AlphaFoldDB" id="A0A8S3RSH7"/>
<evidence type="ECO:0008006" key="3">
    <source>
        <dbReference type="Google" id="ProtNLM"/>
    </source>
</evidence>
<dbReference type="Proteomes" id="UP000683360">
    <property type="component" value="Unassembled WGS sequence"/>
</dbReference>
<reference evidence="1" key="1">
    <citation type="submission" date="2021-03" db="EMBL/GenBank/DDBJ databases">
        <authorList>
            <person name="Bekaert M."/>
        </authorList>
    </citation>
    <scope>NUCLEOTIDE SEQUENCE</scope>
</reference>
<accession>A0A8S3RSH7</accession>
<sequence>MDDLFRDRHAKLGLMVLRLFPKVMQMILRYYVTPQWLKQKYSKQHFSFVLTENEVILMDKLPNMDEFTFEIFYKILRSENVLDEPTCKWGKIPQDTDVEISDDIQRLINATHLIRSITSEQVTETKLEKLLEEIRLIVSRIDSFLELDTLESMFNSFIKSNSDDSISILQDLAMVKAIDGRFLKMI</sequence>
<protein>
    <recommendedName>
        <fullName evidence="3">DZIP3-like HEPN domain-containing protein</fullName>
    </recommendedName>
</protein>
<gene>
    <name evidence="1" type="ORF">MEDL_23583</name>
</gene>
<proteinExistence type="predicted"/>
<organism evidence="1 2">
    <name type="scientific">Mytilus edulis</name>
    <name type="common">Blue mussel</name>
    <dbReference type="NCBI Taxonomy" id="6550"/>
    <lineage>
        <taxon>Eukaryota</taxon>
        <taxon>Metazoa</taxon>
        <taxon>Spiralia</taxon>
        <taxon>Lophotrochozoa</taxon>
        <taxon>Mollusca</taxon>
        <taxon>Bivalvia</taxon>
        <taxon>Autobranchia</taxon>
        <taxon>Pteriomorphia</taxon>
        <taxon>Mytilida</taxon>
        <taxon>Mytiloidea</taxon>
        <taxon>Mytilidae</taxon>
        <taxon>Mytilinae</taxon>
        <taxon>Mytilus</taxon>
    </lineage>
</organism>
<evidence type="ECO:0000313" key="2">
    <source>
        <dbReference type="Proteomes" id="UP000683360"/>
    </source>
</evidence>
<keyword evidence="2" id="KW-1185">Reference proteome</keyword>